<name>A0A316UM67_9BASI</name>
<organism evidence="4 5">
    <name type="scientific">Jaminaea rosea</name>
    <dbReference type="NCBI Taxonomy" id="1569628"/>
    <lineage>
        <taxon>Eukaryota</taxon>
        <taxon>Fungi</taxon>
        <taxon>Dikarya</taxon>
        <taxon>Basidiomycota</taxon>
        <taxon>Ustilaginomycotina</taxon>
        <taxon>Exobasidiomycetes</taxon>
        <taxon>Microstromatales</taxon>
        <taxon>Microstromatales incertae sedis</taxon>
        <taxon>Jaminaea</taxon>
    </lineage>
</organism>
<evidence type="ECO:0000256" key="1">
    <source>
        <dbReference type="SAM" id="MobiDB-lite"/>
    </source>
</evidence>
<dbReference type="GO" id="GO:0004386">
    <property type="term" value="F:helicase activity"/>
    <property type="evidence" value="ECO:0007669"/>
    <property type="project" value="InterPro"/>
</dbReference>
<dbReference type="STRING" id="1569628.A0A316UM67"/>
<evidence type="ECO:0000259" key="2">
    <source>
        <dbReference type="Pfam" id="PF13086"/>
    </source>
</evidence>
<dbReference type="GeneID" id="37031481"/>
<protein>
    <recommendedName>
        <fullName evidence="6">DNA2/NAM7 helicase helicase domain-containing protein</fullName>
    </recommendedName>
</protein>
<dbReference type="InterPro" id="IPR027417">
    <property type="entry name" value="P-loop_NTPase"/>
</dbReference>
<accession>A0A316UM67</accession>
<dbReference type="Pfam" id="PF13087">
    <property type="entry name" value="AAA_12"/>
    <property type="match status" value="1"/>
</dbReference>
<evidence type="ECO:0000259" key="3">
    <source>
        <dbReference type="Pfam" id="PF13087"/>
    </source>
</evidence>
<sequence>MLVELERDHERREWERVRARSLDELVAEGRAMSGLVGYWQGGMSKGKARAPKARVGVFTREGMEKLGWSRLKEGDRVELSVAVREGEEEATGPQLQDLLPKEATISNAKKQKDNAPPRPAQLFATVLAVETHRLRLLFHPPNSLVDLEACPSWRIDLAPNDAIDVKIDEAIERLAVDAAALEASDAEGKLELQGTQLSAALVGEADERAPTGSMFEQDQLIRSWYTRYARPDPLVLDGDPDLRLNPSQLRAVATMLANRISLIQGPPGTGKTHTLVAALVLLKKHFAVAAPVLLSAHTNIAVDNLCEGAMRAGLEVVRVGPSSRLEEAGCTLEKKMEQHPLYTRLEGVRAQMAGIKRRLAALEHEGGEGQGQDHAHDPASTTSAASLRANLSPLIGDHRQLPAVVKSREAREQGGERSLFERLIEEGTTPSVMLEEQHRMHPELAAFSSQHFYEGKLRNAPSTEEIDPLALAAVSASRRLIFIDHPGLEHHHPIPRSGPTHLAANTQRRGEYRRWVPGKGEGHCPLFGREE</sequence>
<dbReference type="EMBL" id="KZ819672">
    <property type="protein sequence ID" value="PWN26382.1"/>
    <property type="molecule type" value="Genomic_DNA"/>
</dbReference>
<dbReference type="SUPFAM" id="SSF52540">
    <property type="entry name" value="P-loop containing nucleoside triphosphate hydrolases"/>
    <property type="match status" value="1"/>
</dbReference>
<feature type="compositionally biased region" description="Basic and acidic residues" evidence="1">
    <location>
        <begin position="364"/>
        <end position="377"/>
    </location>
</feature>
<dbReference type="Pfam" id="PF13086">
    <property type="entry name" value="AAA_11"/>
    <property type="match status" value="1"/>
</dbReference>
<feature type="domain" description="DNA2/NAM7 helicase-like C-terminal" evidence="3">
    <location>
        <begin position="416"/>
        <end position="490"/>
    </location>
</feature>
<dbReference type="OrthoDB" id="6513042at2759"/>
<dbReference type="InterPro" id="IPR045055">
    <property type="entry name" value="DNA2/NAM7-like"/>
</dbReference>
<gene>
    <name evidence="4" type="ORF">BDZ90DRAFT_53710</name>
</gene>
<evidence type="ECO:0008006" key="6">
    <source>
        <dbReference type="Google" id="ProtNLM"/>
    </source>
</evidence>
<evidence type="ECO:0000313" key="4">
    <source>
        <dbReference type="EMBL" id="PWN26382.1"/>
    </source>
</evidence>
<keyword evidence="5" id="KW-1185">Reference proteome</keyword>
<reference evidence="4 5" key="1">
    <citation type="journal article" date="2018" name="Mol. Biol. Evol.">
        <title>Broad Genomic Sampling Reveals a Smut Pathogenic Ancestry of the Fungal Clade Ustilaginomycotina.</title>
        <authorList>
            <person name="Kijpornyongpan T."/>
            <person name="Mondo S.J."/>
            <person name="Barry K."/>
            <person name="Sandor L."/>
            <person name="Lee J."/>
            <person name="Lipzen A."/>
            <person name="Pangilinan J."/>
            <person name="LaButti K."/>
            <person name="Hainaut M."/>
            <person name="Henrissat B."/>
            <person name="Grigoriev I.V."/>
            <person name="Spatafora J.W."/>
            <person name="Aime M.C."/>
        </authorList>
    </citation>
    <scope>NUCLEOTIDE SEQUENCE [LARGE SCALE GENOMIC DNA]</scope>
    <source>
        <strain evidence="4 5">MCA 5214</strain>
    </source>
</reference>
<proteinExistence type="predicted"/>
<dbReference type="InterPro" id="IPR041677">
    <property type="entry name" value="DNA2/NAM7_AAA_11"/>
</dbReference>
<feature type="domain" description="DNA2/NAM7 helicase helicase" evidence="2">
    <location>
        <begin position="244"/>
        <end position="361"/>
    </location>
</feature>
<dbReference type="Gene3D" id="3.40.50.300">
    <property type="entry name" value="P-loop containing nucleotide triphosphate hydrolases"/>
    <property type="match status" value="2"/>
</dbReference>
<dbReference type="PANTHER" id="PTHR10887">
    <property type="entry name" value="DNA2/NAM7 HELICASE FAMILY"/>
    <property type="match status" value="1"/>
</dbReference>
<dbReference type="InterPro" id="IPR041679">
    <property type="entry name" value="DNA2/NAM7-like_C"/>
</dbReference>
<dbReference type="AlphaFoldDB" id="A0A316UM67"/>
<feature type="region of interest" description="Disordered" evidence="1">
    <location>
        <begin position="364"/>
        <end position="383"/>
    </location>
</feature>
<evidence type="ECO:0000313" key="5">
    <source>
        <dbReference type="Proteomes" id="UP000245884"/>
    </source>
</evidence>
<dbReference type="PANTHER" id="PTHR10887:SF495">
    <property type="entry name" value="HELICASE SENATAXIN ISOFORM X1-RELATED"/>
    <property type="match status" value="1"/>
</dbReference>
<dbReference type="RefSeq" id="XP_025360994.1">
    <property type="nucleotide sequence ID" value="XM_025509658.1"/>
</dbReference>
<dbReference type="Proteomes" id="UP000245884">
    <property type="component" value="Unassembled WGS sequence"/>
</dbReference>